<organism evidence="2 3">
    <name type="scientific">Thermus aquaticus (strain ATCC BAA-2747 / Y51MC23)</name>
    <dbReference type="NCBI Taxonomy" id="498848"/>
    <lineage>
        <taxon>Bacteria</taxon>
        <taxon>Thermotogati</taxon>
        <taxon>Deinococcota</taxon>
        <taxon>Deinococci</taxon>
        <taxon>Thermales</taxon>
        <taxon>Thermaceae</taxon>
        <taxon>Thermus</taxon>
    </lineage>
</organism>
<evidence type="ECO:0000256" key="1">
    <source>
        <dbReference type="SAM" id="MobiDB-lite"/>
    </source>
</evidence>
<dbReference type="EMBL" id="CP010822">
    <property type="protein sequence ID" value="ALJ90076.1"/>
    <property type="molecule type" value="Genomic_DNA"/>
</dbReference>
<protein>
    <submittedName>
        <fullName evidence="2">Uncharacterized protein</fullName>
    </submittedName>
</protein>
<dbReference type="Proteomes" id="UP000058660">
    <property type="component" value="Chromosome"/>
</dbReference>
<proteinExistence type="predicted"/>
<evidence type="ECO:0000313" key="2">
    <source>
        <dbReference type="EMBL" id="ALJ90076.1"/>
    </source>
</evidence>
<accession>A0ABN4IJZ5</accession>
<feature type="region of interest" description="Disordered" evidence="1">
    <location>
        <begin position="69"/>
        <end position="100"/>
    </location>
</feature>
<keyword evidence="3" id="KW-1185">Reference proteome</keyword>
<sequence length="100" mass="10942">MRPAIRTLQKVLDRQNGFMFHLLSSWVLMADSPHLHPPVLHHHVPRVGPGGLGGGYDETLVPPGRIPVRGARFPSDLQSSEFRARKRGGPRHPSAGSRAG</sequence>
<gene>
    <name evidence="2" type="ORF">TO73_2399</name>
</gene>
<name>A0ABN4IJZ5_THEA5</name>
<evidence type="ECO:0000313" key="3">
    <source>
        <dbReference type="Proteomes" id="UP000058660"/>
    </source>
</evidence>
<reference evidence="3" key="1">
    <citation type="journal article" date="2015" name="PLoS ONE">
        <title>Complete Genome Sequence of Thermus aquaticus Y51MC23.</title>
        <authorList>
            <person name="Brumm P.J."/>
            <person name="Monsma S."/>
            <person name="Keough B."/>
            <person name="Jasinovica S."/>
            <person name="Ferguson E."/>
            <person name="Schoenfeld T."/>
            <person name="Lodes M."/>
            <person name="Mead D.A."/>
        </authorList>
    </citation>
    <scope>NUCLEOTIDE SEQUENCE [LARGE SCALE GENOMIC DNA]</scope>
    <source>
        <strain evidence="3">BAA-2747 / Y51MC23</strain>
    </source>
</reference>